<comment type="caution">
    <text evidence="3">The sequence shown here is derived from an EMBL/GenBank/DDBJ whole genome shotgun (WGS) entry which is preliminary data.</text>
</comment>
<dbReference type="GO" id="GO:0004674">
    <property type="term" value="F:protein serine/threonine kinase activity"/>
    <property type="evidence" value="ECO:0007669"/>
    <property type="project" value="UniProtKB-KW"/>
</dbReference>
<dbReference type="AlphaFoldDB" id="A0A6V8JXP2"/>
<dbReference type="SMART" id="SM00387">
    <property type="entry name" value="HATPase_c"/>
    <property type="match status" value="1"/>
</dbReference>
<feature type="domain" description="Histidine kinase/HSP90-like ATPase" evidence="2">
    <location>
        <begin position="51"/>
        <end position="147"/>
    </location>
</feature>
<dbReference type="Gene3D" id="3.30.565.10">
    <property type="entry name" value="Histidine kinase-like ATPase, C-terminal domain"/>
    <property type="match status" value="1"/>
</dbReference>
<dbReference type="Pfam" id="PF13581">
    <property type="entry name" value="HATPase_c_2"/>
    <property type="match status" value="1"/>
</dbReference>
<sequence length="154" mass="16329">MGRAAVVGRQPDGRLVPGMRSLLAVPIAPGGLPAVRLQVEAIARECGMSADRASDWVTAVNELMANAVRHGGGTGDLRIWLDGDLCCEVRDHGPGFAAEPYLRRLDRPVPSVHGGMGLWIARQMSDSMEIDSGPSGTVVRLRTRMGGDTWGGEA</sequence>
<evidence type="ECO:0000313" key="4">
    <source>
        <dbReference type="Proteomes" id="UP000482800"/>
    </source>
</evidence>
<dbReference type="InterPro" id="IPR003594">
    <property type="entry name" value="HATPase_dom"/>
</dbReference>
<dbReference type="PANTHER" id="PTHR35526">
    <property type="entry name" value="ANTI-SIGMA-F FACTOR RSBW-RELATED"/>
    <property type="match status" value="1"/>
</dbReference>
<keyword evidence="4" id="KW-1185">Reference proteome</keyword>
<dbReference type="InterPro" id="IPR050267">
    <property type="entry name" value="Anti-sigma-factor_SerPK"/>
</dbReference>
<keyword evidence="1" id="KW-0418">Kinase</keyword>
<evidence type="ECO:0000313" key="3">
    <source>
        <dbReference type="EMBL" id="GFJ76004.1"/>
    </source>
</evidence>
<dbReference type="SUPFAM" id="SSF55874">
    <property type="entry name" value="ATPase domain of HSP90 chaperone/DNA topoisomerase II/histidine kinase"/>
    <property type="match status" value="1"/>
</dbReference>
<gene>
    <name evidence="3" type="ORF">Phou_001840</name>
</gene>
<accession>A0A6V8JXP2</accession>
<dbReference type="CDD" id="cd16936">
    <property type="entry name" value="HATPase_RsbW-like"/>
    <property type="match status" value="1"/>
</dbReference>
<reference evidence="3 4" key="1">
    <citation type="submission" date="2020-03" db="EMBL/GenBank/DDBJ databases">
        <title>Whole genome shotgun sequence of Phytohabitans houttuyneae NBRC 108639.</title>
        <authorList>
            <person name="Komaki H."/>
            <person name="Tamura T."/>
        </authorList>
    </citation>
    <scope>NUCLEOTIDE SEQUENCE [LARGE SCALE GENOMIC DNA]</scope>
    <source>
        <strain evidence="3 4">NBRC 108639</strain>
    </source>
</reference>
<reference evidence="3 4" key="2">
    <citation type="submission" date="2020-03" db="EMBL/GenBank/DDBJ databases">
        <authorList>
            <person name="Ichikawa N."/>
            <person name="Kimura A."/>
            <person name="Kitahashi Y."/>
            <person name="Uohara A."/>
        </authorList>
    </citation>
    <scope>NUCLEOTIDE SEQUENCE [LARGE SCALE GENOMIC DNA]</scope>
    <source>
        <strain evidence="3 4">NBRC 108639</strain>
    </source>
</reference>
<organism evidence="3 4">
    <name type="scientific">Phytohabitans houttuyneae</name>
    <dbReference type="NCBI Taxonomy" id="1076126"/>
    <lineage>
        <taxon>Bacteria</taxon>
        <taxon>Bacillati</taxon>
        <taxon>Actinomycetota</taxon>
        <taxon>Actinomycetes</taxon>
        <taxon>Micromonosporales</taxon>
        <taxon>Micromonosporaceae</taxon>
    </lineage>
</organism>
<keyword evidence="1" id="KW-0808">Transferase</keyword>
<keyword evidence="1" id="KW-0723">Serine/threonine-protein kinase</keyword>
<dbReference type="Proteomes" id="UP000482800">
    <property type="component" value="Unassembled WGS sequence"/>
</dbReference>
<proteinExistence type="predicted"/>
<evidence type="ECO:0000256" key="1">
    <source>
        <dbReference type="ARBA" id="ARBA00022527"/>
    </source>
</evidence>
<dbReference type="InterPro" id="IPR036890">
    <property type="entry name" value="HATPase_C_sf"/>
</dbReference>
<evidence type="ECO:0000259" key="2">
    <source>
        <dbReference type="SMART" id="SM00387"/>
    </source>
</evidence>
<dbReference type="PANTHER" id="PTHR35526:SF3">
    <property type="entry name" value="ANTI-SIGMA-F FACTOR RSBW"/>
    <property type="match status" value="1"/>
</dbReference>
<protein>
    <recommendedName>
        <fullName evidence="2">Histidine kinase/HSP90-like ATPase domain-containing protein</fullName>
    </recommendedName>
</protein>
<dbReference type="EMBL" id="BLPF01000001">
    <property type="protein sequence ID" value="GFJ76004.1"/>
    <property type="molecule type" value="Genomic_DNA"/>
</dbReference>
<name>A0A6V8JXP2_9ACTN</name>